<organism evidence="3 4">
    <name type="scientific">Lepidothrix coronata</name>
    <name type="common">blue-crowned manakin</name>
    <dbReference type="NCBI Taxonomy" id="321398"/>
    <lineage>
        <taxon>Eukaryota</taxon>
        <taxon>Metazoa</taxon>
        <taxon>Chordata</taxon>
        <taxon>Craniata</taxon>
        <taxon>Vertebrata</taxon>
        <taxon>Euteleostomi</taxon>
        <taxon>Archelosauria</taxon>
        <taxon>Archosauria</taxon>
        <taxon>Dinosauria</taxon>
        <taxon>Saurischia</taxon>
        <taxon>Theropoda</taxon>
        <taxon>Coelurosauria</taxon>
        <taxon>Aves</taxon>
        <taxon>Neognathae</taxon>
        <taxon>Neoaves</taxon>
        <taxon>Telluraves</taxon>
        <taxon>Australaves</taxon>
        <taxon>Passeriformes</taxon>
        <taxon>Pipridae</taxon>
        <taxon>Lepidothrix</taxon>
    </lineage>
</organism>
<keyword evidence="3" id="KW-1185">Reference proteome</keyword>
<gene>
    <name evidence="4" type="primary">LOC108500330</name>
</gene>
<protein>
    <submittedName>
        <fullName evidence="4">Translation initiation factor IF-2-like</fullName>
    </submittedName>
</protein>
<dbReference type="RefSeq" id="XP_017676608.1">
    <property type="nucleotide sequence ID" value="XM_017821119.1"/>
</dbReference>
<accession>A0A6J0HPY5</accession>
<reference evidence="4" key="1">
    <citation type="submission" date="2025-08" db="UniProtKB">
        <authorList>
            <consortium name="RefSeq"/>
        </authorList>
    </citation>
    <scope>IDENTIFICATION</scope>
</reference>
<keyword evidence="2" id="KW-1133">Transmembrane helix</keyword>
<feature type="compositionally biased region" description="Gly residues" evidence="1">
    <location>
        <begin position="274"/>
        <end position="285"/>
    </location>
</feature>
<dbReference type="GeneID" id="108500330"/>
<evidence type="ECO:0000256" key="2">
    <source>
        <dbReference type="SAM" id="Phobius"/>
    </source>
</evidence>
<evidence type="ECO:0000313" key="4">
    <source>
        <dbReference type="RefSeq" id="XP_017676608.1"/>
    </source>
</evidence>
<sequence>MPHSPPSRPGTAPCAGGGLPEGLCRGLGAGTPGVRPDQGAGQGTGSRERDPGRPRTRGKGPSDTALVPPPDHPSTSRYPRPRPRGLQTPPIPARLSRRRPITARLFNPAAVPEVRRRGWKWRWSCVSRGEIGGELGRDSRGCRSRHVACLGHRGRSLREVLAPDVQVRSRPATPSPLFSAPSNRSPPFPVSCARSAAARSRPLLHLDPRVPLRRRSRRLCFGIRRSRACAAAAPAGAVGRAGGRSAVPSRPGVLLGEGEGGGERAEAEQPLGAGPEGTAGFLGTGKAGAGGRGLVGPDAAGRWDWLGWHGEAGLCGPRAINGVGGGLSGQFGGGIGGGAGAWGAGPASARLLGRGAAGSQGGTFAAAAPGSGGEPWGSTPSATDPGGAGVGPPQLPRQGVGQAVSRAAVPASFGQCSVGEQLMLPRTRRTSMQPFRGVGIESIVTKKSNKRCFILLSLYFTFIFIFDYLIVYSIVLLL</sequence>
<feature type="region of interest" description="Disordered" evidence="1">
    <location>
        <begin position="363"/>
        <end position="396"/>
    </location>
</feature>
<dbReference type="Proteomes" id="UP000504624">
    <property type="component" value="Unplaced"/>
</dbReference>
<keyword evidence="2" id="KW-0472">Membrane</keyword>
<keyword evidence="2" id="KW-0812">Transmembrane</keyword>
<dbReference type="AlphaFoldDB" id="A0A6J0HPY5"/>
<feature type="transmembrane region" description="Helical" evidence="2">
    <location>
        <begin position="453"/>
        <end position="477"/>
    </location>
</feature>
<evidence type="ECO:0000313" key="3">
    <source>
        <dbReference type="Proteomes" id="UP000504624"/>
    </source>
</evidence>
<name>A0A6J0HPY5_9PASS</name>
<feature type="region of interest" description="Disordered" evidence="1">
    <location>
        <begin position="240"/>
        <end position="285"/>
    </location>
</feature>
<feature type="region of interest" description="Disordered" evidence="1">
    <location>
        <begin position="1"/>
        <end position="99"/>
    </location>
</feature>
<feature type="compositionally biased region" description="Gly residues" evidence="1">
    <location>
        <begin position="15"/>
        <end position="31"/>
    </location>
</feature>
<proteinExistence type="predicted"/>
<evidence type="ECO:0000256" key="1">
    <source>
        <dbReference type="SAM" id="MobiDB-lite"/>
    </source>
</evidence>